<evidence type="ECO:0000259" key="4">
    <source>
        <dbReference type="PROSITE" id="PS51206"/>
    </source>
</evidence>
<feature type="domain" description="SF3 helicase" evidence="4">
    <location>
        <begin position="614"/>
        <end position="810"/>
    </location>
</feature>
<dbReference type="GO" id="GO:0016787">
    <property type="term" value="F:hydrolase activity"/>
    <property type="evidence" value="ECO:0007669"/>
    <property type="project" value="UniProtKB-KW"/>
</dbReference>
<evidence type="ECO:0000256" key="1">
    <source>
        <dbReference type="ARBA" id="ARBA00022741"/>
    </source>
</evidence>
<dbReference type="EMBL" id="MN740944">
    <property type="protein sequence ID" value="QHU19101.1"/>
    <property type="molecule type" value="Genomic_DNA"/>
</dbReference>
<protein>
    <recommendedName>
        <fullName evidence="4">SF3 helicase domain-containing protein</fullName>
    </recommendedName>
</protein>
<proteinExistence type="predicted"/>
<dbReference type="Pfam" id="PF23162">
    <property type="entry name" value="AEP_C962R"/>
    <property type="match status" value="1"/>
</dbReference>
<sequence length="929" mass="109115">MTTSSHYNDLSDFLTKHNHKKDNDNKEITHTRMPNTELKIYGAAYHIDKEELPTFYKLYYEHVFVKNRKEYLTEKQLEENGPILVDFDFRYEFSVTRRLHTIEHIQDIIQLYLEELKEFYSFTENSKFPIFIMEKANVNRDVEKQITKDGIHLIIGIQMDRTMQLMLRDRILQKIGDIWELPLKNSWDDVLDKNVCKGGSNWQMYGSQKPGFDVYKVSYYMIAELDINDNEWITTAKSPKDLDLSKDLKLLSAQYDEHVKFDINPNIVEEYNKRKSEKPKIKKTGAKGKINLVLEEESNDIQLNDIDNIDTLKKAVDHIMSSLKITEQYIKEIHEYTQILPEKYYEPGSHLLNRQVAFALKHTDPEGRLFLSWVMLRSKASDFSFDTIPQLYHDWKHHFNKKSDGVTKRSIMYWAKQDAFEEYEKVKRGTIDHYIEETIFEAGDWDYAMVLYHMFKDKYVCSNINNKRWYVFYKHRWERDEGQRLRLAISKDLFQLYSDKQNQYLADAQNYEPNDENHEKIQRKIKKIAEICIKLKKTNDKNNIMREAMEIFFDKDFVKNMDANPYLLCFANGVFDFKTKDFRQGYPQDYITKTTGIPYIKYTNENDECKEIADEIYTFMKQLFPQQSLCKYMWDHLASCLIGIKKEHAFNIYRGSGSNGKSILTDLMSQALGDYKGTVPITLVTEKRNSIGGTSSEVIQLKGVRYAVMQEPSKEAVINEGIMKELTGGDPIQARALYSDSEIFIPQFSLAVCTNALFEIKSNDDGTWRRMKLVDFVSKFISEGETHTDDTKYVFPKDKSLKEKLPKWAPVFIGMLVNIACETDGEVKDCQEVVAASNKYRQSQDCITGFISDKIIKDANGSIGKKILNDVFKEWFQMNYGNRKNPKLIELEEIMIKKFGNRNTKTNKWHGIKIKDDEENIDQLDEINM</sequence>
<dbReference type="InterPro" id="IPR006500">
    <property type="entry name" value="Helicase_put_C_phage/plasmid"/>
</dbReference>
<keyword evidence="1" id="KW-0547">Nucleotide-binding</keyword>
<organism evidence="5">
    <name type="scientific">viral metagenome</name>
    <dbReference type="NCBI Taxonomy" id="1070528"/>
    <lineage>
        <taxon>unclassified sequences</taxon>
        <taxon>metagenomes</taxon>
        <taxon>organismal metagenomes</taxon>
    </lineage>
</organism>
<dbReference type="NCBIfam" id="TIGR01613">
    <property type="entry name" value="primase_Cterm"/>
    <property type="match status" value="1"/>
</dbReference>
<evidence type="ECO:0000313" key="5">
    <source>
        <dbReference type="EMBL" id="QHU19101.1"/>
    </source>
</evidence>
<reference evidence="5" key="1">
    <citation type="journal article" date="2020" name="Nature">
        <title>Giant virus diversity and host interactions through global metagenomics.</title>
        <authorList>
            <person name="Schulz F."/>
            <person name="Roux S."/>
            <person name="Paez-Espino D."/>
            <person name="Jungbluth S."/>
            <person name="Walsh D.A."/>
            <person name="Denef V.J."/>
            <person name="McMahon K.D."/>
            <person name="Konstantinidis K.T."/>
            <person name="Eloe-Fadrosh E.A."/>
            <person name="Kyrpides N.C."/>
            <person name="Woyke T."/>
        </authorList>
    </citation>
    <scope>NUCLEOTIDE SEQUENCE</scope>
    <source>
        <strain evidence="5">GVMAG-S-3300013014-104</strain>
    </source>
</reference>
<dbReference type="PANTHER" id="PTHR35372">
    <property type="entry name" value="ATP BINDING PROTEIN-RELATED"/>
    <property type="match status" value="1"/>
</dbReference>
<dbReference type="PROSITE" id="PS51206">
    <property type="entry name" value="SF3_HELICASE_1"/>
    <property type="match status" value="1"/>
</dbReference>
<dbReference type="InterPro" id="IPR014015">
    <property type="entry name" value="Helicase_SF3_DNA-vir"/>
</dbReference>
<dbReference type="GO" id="GO:0005524">
    <property type="term" value="F:ATP binding"/>
    <property type="evidence" value="ECO:0007669"/>
    <property type="project" value="UniProtKB-KW"/>
</dbReference>
<dbReference type="InterPro" id="IPR056443">
    <property type="entry name" value="AEP_C962R"/>
</dbReference>
<dbReference type="Pfam" id="PF08706">
    <property type="entry name" value="D5_N"/>
    <property type="match status" value="1"/>
</dbReference>
<dbReference type="SMART" id="SM00885">
    <property type="entry name" value="D5_N"/>
    <property type="match status" value="1"/>
</dbReference>
<accession>A0A6C0KPK3</accession>
<evidence type="ECO:0000256" key="3">
    <source>
        <dbReference type="ARBA" id="ARBA00022840"/>
    </source>
</evidence>
<dbReference type="PANTHER" id="PTHR35372:SF2">
    <property type="entry name" value="SF3 HELICASE DOMAIN-CONTAINING PROTEIN"/>
    <property type="match status" value="1"/>
</dbReference>
<dbReference type="AlphaFoldDB" id="A0A6C0KPK3"/>
<evidence type="ECO:0000256" key="2">
    <source>
        <dbReference type="ARBA" id="ARBA00022801"/>
    </source>
</evidence>
<keyword evidence="2" id="KW-0378">Hydrolase</keyword>
<name>A0A6C0KPK3_9ZZZZ</name>
<dbReference type="InterPro" id="IPR051620">
    <property type="entry name" value="ORF904-like_C"/>
</dbReference>
<keyword evidence="3" id="KW-0067">ATP-binding</keyword>
<dbReference type="InterPro" id="IPR014818">
    <property type="entry name" value="Phage/plasmid_primase_P4_C"/>
</dbReference>